<dbReference type="Gene3D" id="3.30.40.10">
    <property type="entry name" value="Zinc/RING finger domain, C3HC4 (zinc finger)"/>
    <property type="match status" value="1"/>
</dbReference>
<evidence type="ECO:0000313" key="4">
    <source>
        <dbReference type="EMBL" id="KAF2801793.1"/>
    </source>
</evidence>
<keyword evidence="1" id="KW-0479">Metal-binding</keyword>
<feature type="domain" description="RING-type" evidence="3">
    <location>
        <begin position="31"/>
        <end position="82"/>
    </location>
</feature>
<reference evidence="4 6" key="1">
    <citation type="journal article" date="2020" name="Stud. Mycol.">
        <title>101 Dothideomycetes genomes: a test case for predicting lifestyles and emergence of pathogens.</title>
        <authorList>
            <person name="Haridas S."/>
            <person name="Albert R."/>
            <person name="Binder M."/>
            <person name="Bloem J."/>
            <person name="Labutti K."/>
            <person name="Salamov A."/>
            <person name="Andreopoulos B."/>
            <person name="Baker S."/>
            <person name="Barry K."/>
            <person name="Bills G."/>
            <person name="Bluhm B."/>
            <person name="Cannon C."/>
            <person name="Castanera R."/>
            <person name="Culley D."/>
            <person name="Daum C."/>
            <person name="Ezra D."/>
            <person name="Gonzalez J."/>
            <person name="Henrissat B."/>
            <person name="Kuo A."/>
            <person name="Liang C."/>
            <person name="Lipzen A."/>
            <person name="Lutzoni F."/>
            <person name="Magnuson J."/>
            <person name="Mondo S."/>
            <person name="Nolan M."/>
            <person name="Ohm R."/>
            <person name="Pangilinan J."/>
            <person name="Park H.-J."/>
            <person name="Ramirez L."/>
            <person name="Alfaro M."/>
            <person name="Sun H."/>
            <person name="Tritt A."/>
            <person name="Yoshinaga Y."/>
            <person name="Zwiers L.-H."/>
            <person name="Turgeon B."/>
            <person name="Goodwin S."/>
            <person name="Spatafora J."/>
            <person name="Crous P."/>
            <person name="Grigoriev I."/>
        </authorList>
    </citation>
    <scope>NUCLEOTIDE SEQUENCE</scope>
    <source>
        <strain evidence="4 6">CBS 304.34</strain>
    </source>
</reference>
<evidence type="ECO:0000313" key="5">
    <source>
        <dbReference type="Proteomes" id="UP000504636"/>
    </source>
</evidence>
<organism evidence="4">
    <name type="scientific">Mytilinidion resinicola</name>
    <dbReference type="NCBI Taxonomy" id="574789"/>
    <lineage>
        <taxon>Eukaryota</taxon>
        <taxon>Fungi</taxon>
        <taxon>Dikarya</taxon>
        <taxon>Ascomycota</taxon>
        <taxon>Pezizomycotina</taxon>
        <taxon>Dothideomycetes</taxon>
        <taxon>Pleosporomycetidae</taxon>
        <taxon>Mytilinidiales</taxon>
        <taxon>Mytilinidiaceae</taxon>
        <taxon>Mytilinidion</taxon>
    </lineage>
</organism>
<dbReference type="InterPro" id="IPR013083">
    <property type="entry name" value="Znf_RING/FYVE/PHD"/>
</dbReference>
<name>A0A6A6XZV3_9PEZI</name>
<dbReference type="Pfam" id="PF13639">
    <property type="entry name" value="zf-RING_2"/>
    <property type="match status" value="1"/>
</dbReference>
<dbReference type="EMBL" id="MU003727">
    <property type="protein sequence ID" value="KAF2801793.1"/>
    <property type="molecule type" value="Genomic_DNA"/>
</dbReference>
<accession>A0A6A6XZV3</accession>
<dbReference type="RefSeq" id="XP_033568757.1">
    <property type="nucleotide sequence ID" value="XM_033726328.1"/>
</dbReference>
<feature type="compositionally biased region" description="Basic residues" evidence="2">
    <location>
        <begin position="143"/>
        <end position="152"/>
    </location>
</feature>
<dbReference type="PROSITE" id="PS50089">
    <property type="entry name" value="ZF_RING_2"/>
    <property type="match status" value="1"/>
</dbReference>
<feature type="region of interest" description="Disordered" evidence="2">
    <location>
        <begin position="143"/>
        <end position="171"/>
    </location>
</feature>
<dbReference type="OrthoDB" id="3800265at2759"/>
<reference evidence="6" key="3">
    <citation type="submission" date="2025-04" db="UniProtKB">
        <authorList>
            <consortium name="RefSeq"/>
        </authorList>
    </citation>
    <scope>IDENTIFICATION</scope>
    <source>
        <strain evidence="6">CBS 304.34</strain>
    </source>
</reference>
<protein>
    <recommendedName>
        <fullName evidence="3">RING-type domain-containing protein</fullName>
    </recommendedName>
</protein>
<dbReference type="Proteomes" id="UP000504636">
    <property type="component" value="Unplaced"/>
</dbReference>
<dbReference type="SUPFAM" id="SSF57850">
    <property type="entry name" value="RING/U-box"/>
    <property type="match status" value="1"/>
</dbReference>
<evidence type="ECO:0000256" key="2">
    <source>
        <dbReference type="SAM" id="MobiDB-lite"/>
    </source>
</evidence>
<dbReference type="GeneID" id="54467221"/>
<evidence type="ECO:0000313" key="6">
    <source>
        <dbReference type="RefSeq" id="XP_033568757.1"/>
    </source>
</evidence>
<feature type="compositionally biased region" description="Basic and acidic residues" evidence="2">
    <location>
        <begin position="153"/>
        <end position="171"/>
    </location>
</feature>
<dbReference type="GO" id="GO:0008270">
    <property type="term" value="F:zinc ion binding"/>
    <property type="evidence" value="ECO:0007669"/>
    <property type="project" value="UniProtKB-KW"/>
</dbReference>
<keyword evidence="1" id="KW-0863">Zinc-finger</keyword>
<keyword evidence="1" id="KW-0862">Zinc</keyword>
<evidence type="ECO:0000256" key="1">
    <source>
        <dbReference type="PROSITE-ProRule" id="PRU00175"/>
    </source>
</evidence>
<sequence length="171" mass="20057">MSAFLPSTAEGFICTMLSNVDPSNPALLENCQICYEEFNASHPAVWIRFTSECQHVFGHQCLVDWLTSDNTNANKNKCPLCRSPLYGKSKWDEDIEAQTRYIRSLSAADVGRDEIRAQSFILQDMLDRYREAGERQVLELRQHRRRERRARRREREQDAHRRAPRAEQDEK</sequence>
<evidence type="ECO:0000259" key="3">
    <source>
        <dbReference type="PROSITE" id="PS50089"/>
    </source>
</evidence>
<dbReference type="SMART" id="SM00184">
    <property type="entry name" value="RING"/>
    <property type="match status" value="1"/>
</dbReference>
<reference evidence="6" key="2">
    <citation type="submission" date="2020-04" db="EMBL/GenBank/DDBJ databases">
        <authorList>
            <consortium name="NCBI Genome Project"/>
        </authorList>
    </citation>
    <scope>NUCLEOTIDE SEQUENCE</scope>
    <source>
        <strain evidence="6">CBS 304.34</strain>
    </source>
</reference>
<dbReference type="InterPro" id="IPR001841">
    <property type="entry name" value="Znf_RING"/>
</dbReference>
<proteinExistence type="predicted"/>
<dbReference type="AlphaFoldDB" id="A0A6A6XZV3"/>
<gene>
    <name evidence="4 6" type="ORF">BDZ99DRAFT_528010</name>
</gene>
<keyword evidence="5" id="KW-1185">Reference proteome</keyword>